<feature type="transmembrane region" description="Helical" evidence="10">
    <location>
        <begin position="530"/>
        <end position="551"/>
    </location>
</feature>
<evidence type="ECO:0000256" key="4">
    <source>
        <dbReference type="ARBA" id="ARBA00022692"/>
    </source>
</evidence>
<dbReference type="OrthoDB" id="245989at2759"/>
<dbReference type="InterPro" id="IPR010929">
    <property type="entry name" value="PDR_CDR_ABC"/>
</dbReference>
<feature type="compositionally biased region" description="Basic and acidic residues" evidence="9">
    <location>
        <begin position="31"/>
        <end position="43"/>
    </location>
</feature>
<feature type="transmembrane region" description="Helical" evidence="10">
    <location>
        <begin position="746"/>
        <end position="763"/>
    </location>
</feature>
<dbReference type="GO" id="GO:0016020">
    <property type="term" value="C:membrane"/>
    <property type="evidence" value="ECO:0007669"/>
    <property type="project" value="UniProtKB-SubCell"/>
</dbReference>
<dbReference type="PROSITE" id="PS50893">
    <property type="entry name" value="ABC_TRANSPORTER_2"/>
    <property type="match status" value="2"/>
</dbReference>
<evidence type="ECO:0000256" key="8">
    <source>
        <dbReference type="ARBA" id="ARBA00023136"/>
    </source>
</evidence>
<feature type="region of interest" description="Disordered" evidence="9">
    <location>
        <begin position="391"/>
        <end position="412"/>
    </location>
</feature>
<organism evidence="12 13">
    <name type="scientific">Didymella glomerata</name>
    <dbReference type="NCBI Taxonomy" id="749621"/>
    <lineage>
        <taxon>Eukaryota</taxon>
        <taxon>Fungi</taxon>
        <taxon>Dikarya</taxon>
        <taxon>Ascomycota</taxon>
        <taxon>Pezizomycotina</taxon>
        <taxon>Dothideomycetes</taxon>
        <taxon>Pleosporomycetidae</taxon>
        <taxon>Pleosporales</taxon>
        <taxon>Pleosporineae</taxon>
        <taxon>Didymellaceae</taxon>
        <taxon>Didymella</taxon>
    </lineage>
</organism>
<dbReference type="GO" id="GO:0016887">
    <property type="term" value="F:ATP hydrolysis activity"/>
    <property type="evidence" value="ECO:0007669"/>
    <property type="project" value="InterPro"/>
</dbReference>
<keyword evidence="3" id="KW-0813">Transport</keyword>
<feature type="transmembrane region" description="Helical" evidence="10">
    <location>
        <begin position="1303"/>
        <end position="1323"/>
    </location>
</feature>
<feature type="domain" description="ABC transporter" evidence="11">
    <location>
        <begin position="825"/>
        <end position="1068"/>
    </location>
</feature>
<comment type="subcellular location">
    <subcellularLocation>
        <location evidence="1">Membrane</location>
        <topology evidence="1">Multi-pass membrane protein</topology>
    </subcellularLocation>
</comment>
<feature type="domain" description="ABC transporter" evidence="11">
    <location>
        <begin position="134"/>
        <end position="384"/>
    </location>
</feature>
<evidence type="ECO:0000259" key="11">
    <source>
        <dbReference type="PROSITE" id="PS50893"/>
    </source>
</evidence>
<dbReference type="FunFam" id="3.40.50.300:FF:003632">
    <property type="entry name" value="ABC multidrug transporter (Eurofung)"/>
    <property type="match status" value="1"/>
</dbReference>
<dbReference type="InterPro" id="IPR003439">
    <property type="entry name" value="ABC_transporter-like_ATP-bd"/>
</dbReference>
<evidence type="ECO:0000256" key="7">
    <source>
        <dbReference type="ARBA" id="ARBA00022989"/>
    </source>
</evidence>
<feature type="compositionally biased region" description="Basic and acidic residues" evidence="9">
    <location>
        <begin position="399"/>
        <end position="412"/>
    </location>
</feature>
<dbReference type="GO" id="GO:0140359">
    <property type="term" value="F:ABC-type transporter activity"/>
    <property type="evidence" value="ECO:0007669"/>
    <property type="project" value="InterPro"/>
</dbReference>
<feature type="transmembrane region" description="Helical" evidence="10">
    <location>
        <begin position="1455"/>
        <end position="1473"/>
    </location>
</feature>
<evidence type="ECO:0000313" key="13">
    <source>
        <dbReference type="Proteomes" id="UP001140562"/>
    </source>
</evidence>
<comment type="caution">
    <text evidence="12">The sequence shown here is derived from an EMBL/GenBank/DDBJ whole genome shotgun (WGS) entry which is preliminary data.</text>
</comment>
<feature type="transmembrane region" description="Helical" evidence="10">
    <location>
        <begin position="1330"/>
        <end position="1350"/>
    </location>
</feature>
<dbReference type="InterPro" id="IPR034003">
    <property type="entry name" value="ABCG_PDR_2"/>
</dbReference>
<dbReference type="PROSITE" id="PS00211">
    <property type="entry name" value="ABC_TRANSPORTER_1"/>
    <property type="match status" value="1"/>
</dbReference>
<dbReference type="Pfam" id="PF00005">
    <property type="entry name" value="ABC_tran"/>
    <property type="match status" value="2"/>
</dbReference>
<accession>A0A9W8X6X3</accession>
<feature type="region of interest" description="Disordered" evidence="9">
    <location>
        <begin position="56"/>
        <end position="80"/>
    </location>
</feature>
<dbReference type="CDD" id="cd03233">
    <property type="entry name" value="ABCG_PDR_domain1"/>
    <property type="match status" value="1"/>
</dbReference>
<dbReference type="FunFam" id="3.40.50.300:FF:000054">
    <property type="entry name" value="ABC multidrug transporter atrF"/>
    <property type="match status" value="1"/>
</dbReference>
<keyword evidence="13" id="KW-1185">Reference proteome</keyword>
<proteinExistence type="inferred from homology"/>
<dbReference type="InterPro" id="IPR003593">
    <property type="entry name" value="AAA+_ATPase"/>
</dbReference>
<keyword evidence="7 10" id="KW-1133">Transmembrane helix</keyword>
<dbReference type="InterPro" id="IPR017871">
    <property type="entry name" value="ABC_transporter-like_CS"/>
</dbReference>
<reference evidence="12" key="1">
    <citation type="submission" date="2022-10" db="EMBL/GenBank/DDBJ databases">
        <title>Tapping the CABI collections for fungal endophytes: first genome assemblies for Collariella, Neodidymelliopsis, Ascochyta clinopodiicola, Didymella pomorum, Didymosphaeria variabile, Neocosmospora piperis and Neocucurbitaria cava.</title>
        <authorList>
            <person name="Hill R."/>
        </authorList>
    </citation>
    <scope>NUCLEOTIDE SEQUENCE</scope>
    <source>
        <strain evidence="12">IMI 360193</strain>
    </source>
</reference>
<feature type="region of interest" description="Disordered" evidence="9">
    <location>
        <begin position="22"/>
        <end position="43"/>
    </location>
</feature>
<dbReference type="CDD" id="cd03232">
    <property type="entry name" value="ABCG_PDR_domain2"/>
    <property type="match status" value="1"/>
</dbReference>
<dbReference type="EMBL" id="JAPEUV010000009">
    <property type="protein sequence ID" value="KAJ4341836.1"/>
    <property type="molecule type" value="Genomic_DNA"/>
</dbReference>
<dbReference type="Pfam" id="PF01061">
    <property type="entry name" value="ABC2_membrane"/>
    <property type="match status" value="3"/>
</dbReference>
<evidence type="ECO:0000256" key="6">
    <source>
        <dbReference type="ARBA" id="ARBA00022840"/>
    </source>
</evidence>
<dbReference type="GO" id="GO:0005524">
    <property type="term" value="F:ATP binding"/>
    <property type="evidence" value="ECO:0007669"/>
    <property type="project" value="UniProtKB-KW"/>
</dbReference>
<keyword evidence="8 10" id="KW-0472">Membrane</keyword>
<feature type="transmembrane region" description="Helical" evidence="10">
    <location>
        <begin position="1163"/>
        <end position="1184"/>
    </location>
</feature>
<dbReference type="InterPro" id="IPR027417">
    <property type="entry name" value="P-loop_NTPase"/>
</dbReference>
<dbReference type="InterPro" id="IPR029481">
    <property type="entry name" value="ABC_trans_N"/>
</dbReference>
<dbReference type="InterPro" id="IPR034001">
    <property type="entry name" value="ABCG_PDR_1"/>
</dbReference>
<dbReference type="Gene3D" id="3.40.50.300">
    <property type="entry name" value="P-loop containing nucleotide triphosphate hydrolases"/>
    <property type="match status" value="2"/>
</dbReference>
<dbReference type="Pfam" id="PF06422">
    <property type="entry name" value="PDR_CDR"/>
    <property type="match status" value="1"/>
</dbReference>
<evidence type="ECO:0000256" key="3">
    <source>
        <dbReference type="ARBA" id="ARBA00022448"/>
    </source>
</evidence>
<dbReference type="PANTHER" id="PTHR19241">
    <property type="entry name" value="ATP-BINDING CASSETTE TRANSPORTER"/>
    <property type="match status" value="1"/>
</dbReference>
<dbReference type="Proteomes" id="UP001140562">
    <property type="component" value="Unassembled WGS sequence"/>
</dbReference>
<feature type="transmembrane region" description="Helical" evidence="10">
    <location>
        <begin position="571"/>
        <end position="595"/>
    </location>
</feature>
<evidence type="ECO:0000256" key="1">
    <source>
        <dbReference type="ARBA" id="ARBA00004141"/>
    </source>
</evidence>
<feature type="transmembrane region" description="Helical" evidence="10">
    <location>
        <begin position="497"/>
        <end position="518"/>
    </location>
</feature>
<sequence>MAAPVAFTQQASGADVALAEKTKLESSSGSETDRASVAEMEAQRDHDLLELARKYTTQSTQRNHGSPFEATEGSRLNPQSDSFRARDWAKSFYELRYSGDEAIARVAGFAFQGLNVNGMGSPTDFQSTVGNTILRLPALFGRGSQKIEILRDLDGLVLPGEQLCVLGPPGSGCSTFLKTIAGETHGFQVSADSYLNYQGVPASEMNTIFRGEAVYTAEVDAHFPQLSVGDTLYFAALARAPRILPGGVTREQYAAHLRDVVMAMFGIAHTVNTRVGNDFVRGVSGGERKRVTIAEATLSFAPLQCWDNSTRGLDSANAVEFCKTLRTQCDVFGTSALVAIYQAPQAAYDVFDKVTVLYEGRQIYFGPAQEARTYFQRLGFECPESQTTPDFLTSMTSPSERRIKPGCENKTPRTSDDFAQCWKSSPERKSLLRDIEEYKQSHPLRGPGHNHFATSRKIEKSTKQRTKSPYTLSYWKQIHLCMWREFQRLKGDPSVSIVMIIVNFFEALIIASIFYNLAESTSSFFMRGGVLFMMVLLNAFGSMLEIMSLYAKREIIEKHNRYALYHPSAEAMASMIMDMPYKILNSLAVNCTLYFMANLRREAGAFFFFYLVAFTMTLSMSMFFRLFASMTKTIAQALAPSSIILLCLVMYTGFAIPVKYMRGWASWIRWINPVSYGFESVMVNEFHDRQFACASFVPSGPGYENVAADQRACAVQGSQPGLDFVGGTAYVETAFSYQWTNRWRNYGIIVAITIILFIAHLVMTELVASERSKGEVLVFRRSKMAKSKRRQGTDEEAGTGSAHQGEKFGNSGTSTPDVQKQQSVFHWEGVNYEVQIKNETRKILDSVDGWIKPGTLTALMGVSGAGKTTLLDVLASRTTMGVISGSIFVDGRERDESFQRKTGYAMQQDLHLATSTIREALEFSALLRQPTEYSHDERLAYVDHVIDLLDMKEYADAVVGVPGSGLNVEQRKRLTIGVELAARPKLLLFLDEPTSGLDSQTSWSICDLMEKLTRNGQAILCTVHQPSSLLFQRFDRILLLAKGGRTVYFGDIGRDSKVLLDYFARNGAPECPAGDNPAEYMLAAIGAAPGAQTTIDWPQVWKDSQEYKEVQAELSRLRELANQPSAVMDSADGSHQAFAASFTTQLTAVGMRVAQQYWRTPSYIYSKAILTVGCSLLIGFSFFMGDNTQQGLQNQMFGVFIFLFVVIQLIYQIMPLFVVQRTLYEARERQSKTYAWPTFVLSNIIIEMAWNAVSAAQMPIHHSRQLIIWQVMAIFCFLVWFYPVGLYRNMEPTDSVDIRSFHTLLLVLVTFLFASGLAHMLIAGSPSEEVAGAFATLLSIMLYAFCGILAGPDALPRFWIFMYRINPFTYLVSSFMSTTLGQAPAYCADTEFQRFEPANGTCLEYMQQYISMAGGYLRDEQATEQCSYCQINSTNQFLQRINANWDTRWRDFGLLWVYVAFNVAGAMFLYWLCRVPKGKKARN</sequence>
<keyword evidence="4 10" id="KW-0812">Transmembrane</keyword>
<evidence type="ECO:0000256" key="5">
    <source>
        <dbReference type="ARBA" id="ARBA00022741"/>
    </source>
</evidence>
<name>A0A9W8X6X3_9PLEO</name>
<feature type="transmembrane region" description="Helical" evidence="10">
    <location>
        <begin position="1266"/>
        <end position="1283"/>
    </location>
</feature>
<evidence type="ECO:0000313" key="12">
    <source>
        <dbReference type="EMBL" id="KAJ4341836.1"/>
    </source>
</evidence>
<keyword evidence="5" id="KW-0547">Nucleotide-binding</keyword>
<feature type="region of interest" description="Disordered" evidence="9">
    <location>
        <begin position="788"/>
        <end position="817"/>
    </location>
</feature>
<feature type="transmembrane region" description="Helical" evidence="10">
    <location>
        <begin position="1196"/>
        <end position="1214"/>
    </location>
</feature>
<feature type="transmembrane region" description="Helical" evidence="10">
    <location>
        <begin position="607"/>
        <end position="628"/>
    </location>
</feature>
<gene>
    <name evidence="12" type="primary">CDR1_2</name>
    <name evidence="12" type="ORF">N0V87_001500</name>
</gene>
<evidence type="ECO:0000256" key="2">
    <source>
        <dbReference type="ARBA" id="ARBA00006012"/>
    </source>
</evidence>
<feature type="transmembrane region" description="Helical" evidence="10">
    <location>
        <begin position="634"/>
        <end position="656"/>
    </location>
</feature>
<protein>
    <submittedName>
        <fullName evidence="12">Multidrug resistance protein</fullName>
    </submittedName>
</protein>
<dbReference type="SMART" id="SM00382">
    <property type="entry name" value="AAA"/>
    <property type="match status" value="2"/>
</dbReference>
<evidence type="ECO:0000256" key="10">
    <source>
        <dbReference type="SAM" id="Phobius"/>
    </source>
</evidence>
<feature type="transmembrane region" description="Helical" evidence="10">
    <location>
        <begin position="1234"/>
        <end position="1254"/>
    </location>
</feature>
<dbReference type="Pfam" id="PF14510">
    <property type="entry name" value="ABC_trans_N"/>
    <property type="match status" value="1"/>
</dbReference>
<dbReference type="InterPro" id="IPR013525">
    <property type="entry name" value="ABC2_TM"/>
</dbReference>
<evidence type="ECO:0000256" key="9">
    <source>
        <dbReference type="SAM" id="MobiDB-lite"/>
    </source>
</evidence>
<dbReference type="SUPFAM" id="SSF52540">
    <property type="entry name" value="P-loop containing nucleoside triphosphate hydrolases"/>
    <property type="match status" value="2"/>
</dbReference>
<comment type="similarity">
    <text evidence="2">Belongs to the ABC transporter superfamily. ABCG family. PDR (TC 3.A.1.205) subfamily.</text>
</comment>
<keyword evidence="6" id="KW-0067">ATP-binding</keyword>